<evidence type="ECO:0000256" key="2">
    <source>
        <dbReference type="ARBA" id="ARBA00023136"/>
    </source>
</evidence>
<dbReference type="NCBIfam" id="TIGR03302">
    <property type="entry name" value="OM_YfiO"/>
    <property type="match status" value="1"/>
</dbReference>
<sequence>MKKYILGLFALSVVVSCVSQQERAMKSADKTYILKAANENFAKKKWKNALALYDRLTNLVAGTDDFPNVGFNTAYANYYDKSYKLAGHQFKNFAVSFPKDPRAEEAAYMSALCYYEGSMDYNLDQSSTELAINELQDFINNYPNSERSKNINTLIDELSYKLEFKAYENARQYFKMGDYKSANVALENVLEDFPSTKLRPKIYDFIMKSRYELAVKSVYDLKEERIESAISFTKQVEKDLPNTDYAKTALDLRQKLERDKKDFAVVKKNVEARMAILTEKQKKEAAKLADKAKTEQQLKDQISAEKKAMQIQRDSAALQTPPPAATFKIQR</sequence>
<dbReference type="Proteomes" id="UP000618240">
    <property type="component" value="Unassembled WGS sequence"/>
</dbReference>
<keyword evidence="1" id="KW-0732">Signal</keyword>
<evidence type="ECO:0000256" key="1">
    <source>
        <dbReference type="ARBA" id="ARBA00022729"/>
    </source>
</evidence>
<dbReference type="Gene3D" id="1.25.40.10">
    <property type="entry name" value="Tetratricopeptide repeat domain"/>
    <property type="match status" value="1"/>
</dbReference>
<evidence type="ECO:0000256" key="4">
    <source>
        <dbReference type="SAM" id="MobiDB-lite"/>
    </source>
</evidence>
<keyword evidence="3" id="KW-0998">Cell outer membrane</keyword>
<evidence type="ECO:0000313" key="6">
    <source>
        <dbReference type="EMBL" id="MCA6067320.1"/>
    </source>
</evidence>
<dbReference type="PROSITE" id="PS51257">
    <property type="entry name" value="PROKAR_LIPOPROTEIN"/>
    <property type="match status" value="1"/>
</dbReference>
<protein>
    <submittedName>
        <fullName evidence="6">Outer membrane protein assembly factor BamD</fullName>
    </submittedName>
</protein>
<feature type="region of interest" description="Disordered" evidence="4">
    <location>
        <begin position="309"/>
        <end position="331"/>
    </location>
</feature>
<gene>
    <name evidence="6" type="primary">bamD</name>
    <name evidence="6" type="ORF">JI747_009050</name>
</gene>
<name>A0ABS8A368_9FLAO</name>
<keyword evidence="7" id="KW-1185">Reference proteome</keyword>
<feature type="domain" description="Outer membrane lipoprotein BamD-like" evidence="5">
    <location>
        <begin position="30"/>
        <end position="205"/>
    </location>
</feature>
<reference evidence="6 7" key="1">
    <citation type="submission" date="2021-09" db="EMBL/GenBank/DDBJ databases">
        <title>Genome sequencing and assembly of Chryseobacterium sp. RG1.</title>
        <authorList>
            <person name="Chhetri G."/>
        </authorList>
    </citation>
    <scope>NUCLEOTIDE SEQUENCE [LARGE SCALE GENOMIC DNA]</scope>
    <source>
        <strain evidence="6 7">RG1</strain>
    </source>
</reference>
<evidence type="ECO:0000256" key="3">
    <source>
        <dbReference type="ARBA" id="ARBA00023237"/>
    </source>
</evidence>
<dbReference type="InterPro" id="IPR017689">
    <property type="entry name" value="BamD"/>
</dbReference>
<comment type="caution">
    <text evidence="6">The sequence shown here is derived from an EMBL/GenBank/DDBJ whole genome shotgun (WGS) entry which is preliminary data.</text>
</comment>
<dbReference type="EMBL" id="JAERSE020000002">
    <property type="protein sequence ID" value="MCA6067320.1"/>
    <property type="molecule type" value="Genomic_DNA"/>
</dbReference>
<dbReference type="InterPro" id="IPR011990">
    <property type="entry name" value="TPR-like_helical_dom_sf"/>
</dbReference>
<evidence type="ECO:0000313" key="7">
    <source>
        <dbReference type="Proteomes" id="UP000618240"/>
    </source>
</evidence>
<dbReference type="Pfam" id="PF13525">
    <property type="entry name" value="YfiO"/>
    <property type="match status" value="1"/>
</dbReference>
<proteinExistence type="predicted"/>
<accession>A0ABS8A368</accession>
<organism evidence="6 7">
    <name type="scientific">Chryseobacterium tagetis</name>
    <dbReference type="NCBI Taxonomy" id="2801334"/>
    <lineage>
        <taxon>Bacteria</taxon>
        <taxon>Pseudomonadati</taxon>
        <taxon>Bacteroidota</taxon>
        <taxon>Flavobacteriia</taxon>
        <taxon>Flavobacteriales</taxon>
        <taxon>Weeksellaceae</taxon>
        <taxon>Chryseobacterium group</taxon>
        <taxon>Chryseobacterium</taxon>
    </lineage>
</organism>
<keyword evidence="2" id="KW-0472">Membrane</keyword>
<dbReference type="RefSeq" id="WP_225687895.1">
    <property type="nucleotide sequence ID" value="NZ_JAERSE020000002.1"/>
</dbReference>
<dbReference type="InterPro" id="IPR039565">
    <property type="entry name" value="BamD-like"/>
</dbReference>
<evidence type="ECO:0000259" key="5">
    <source>
        <dbReference type="Pfam" id="PF13525"/>
    </source>
</evidence>